<dbReference type="InterPro" id="IPR021233">
    <property type="entry name" value="DUF2783"/>
</dbReference>
<organism evidence="1 2">
    <name type="scientific">Comamonas odontotermitis</name>
    <dbReference type="NCBI Taxonomy" id="379895"/>
    <lineage>
        <taxon>Bacteria</taxon>
        <taxon>Pseudomonadati</taxon>
        <taxon>Pseudomonadota</taxon>
        <taxon>Betaproteobacteria</taxon>
        <taxon>Burkholderiales</taxon>
        <taxon>Comamonadaceae</taxon>
        <taxon>Comamonas</taxon>
    </lineage>
</organism>
<dbReference type="EMBL" id="JACHKZ010000013">
    <property type="protein sequence ID" value="MBB6578251.1"/>
    <property type="molecule type" value="Genomic_DNA"/>
</dbReference>
<gene>
    <name evidence="1" type="ORF">HNP33_002332</name>
</gene>
<accession>A0ABR6RGG1</accession>
<comment type="caution">
    <text evidence="1">The sequence shown here is derived from an EMBL/GenBank/DDBJ whole genome shotgun (WGS) entry which is preliminary data.</text>
</comment>
<name>A0ABR6RGG1_9BURK</name>
<proteinExistence type="predicted"/>
<keyword evidence="2" id="KW-1185">Reference proteome</keyword>
<evidence type="ECO:0000313" key="2">
    <source>
        <dbReference type="Proteomes" id="UP000562492"/>
    </source>
</evidence>
<evidence type="ECO:0000313" key="1">
    <source>
        <dbReference type="EMBL" id="MBB6578251.1"/>
    </source>
</evidence>
<reference evidence="1 2" key="1">
    <citation type="submission" date="2020-08" db="EMBL/GenBank/DDBJ databases">
        <title>Functional genomics of gut bacteria from endangered species of beetles.</title>
        <authorList>
            <person name="Carlos-Shanley C."/>
        </authorList>
    </citation>
    <scope>NUCLEOTIDE SEQUENCE [LARGE SCALE GENOMIC DNA]</scope>
    <source>
        <strain evidence="1 2">S00124</strain>
    </source>
</reference>
<dbReference type="Proteomes" id="UP000562492">
    <property type="component" value="Unassembled WGS sequence"/>
</dbReference>
<dbReference type="Pfam" id="PF10932">
    <property type="entry name" value="DUF2783"/>
    <property type="match status" value="1"/>
</dbReference>
<protein>
    <recommendedName>
        <fullName evidence="3">DUF2783 domain-containing protein</fullName>
    </recommendedName>
</protein>
<sequence>MFDTHTPWPGSDDFYQSLLEAHQGLTEEDSHAFNARLILVLAQHVRDSEVLQAALAAARLPDGATR</sequence>
<dbReference type="RefSeq" id="WP_184708678.1">
    <property type="nucleotide sequence ID" value="NZ_JACHKZ010000013.1"/>
</dbReference>
<evidence type="ECO:0008006" key="3">
    <source>
        <dbReference type="Google" id="ProtNLM"/>
    </source>
</evidence>